<evidence type="ECO:0000313" key="5">
    <source>
        <dbReference type="EMBL" id="KAJ7310042.1"/>
    </source>
</evidence>
<keyword evidence="3" id="KW-0325">Glycoprotein</keyword>
<dbReference type="AlphaFoldDB" id="A0AAD6Z7J2"/>
<protein>
    <submittedName>
        <fullName evidence="5">Beta-glucan synthesis-associated protein-domain-containing protein</fullName>
    </submittedName>
</protein>
<dbReference type="PANTHER" id="PTHR31361:SF1">
    <property type="entry name" value="BETA-GLUCAN SYNTHESIS-ASSOCIATED PROTEIN KRE6-RELATED"/>
    <property type="match status" value="1"/>
</dbReference>
<dbReference type="PANTHER" id="PTHR31361">
    <property type="entry name" value="BETA-GLUCAN SYNTHESIS-ASSOCIATED PROTEIN KRE6-RELATED"/>
    <property type="match status" value="1"/>
</dbReference>
<gene>
    <name evidence="5" type="ORF">DFH08DRAFT_1049561</name>
</gene>
<name>A0AAD6Z7J2_9AGAR</name>
<dbReference type="EMBL" id="JARIHO010000080">
    <property type="protein sequence ID" value="KAJ7310042.1"/>
    <property type="molecule type" value="Genomic_DNA"/>
</dbReference>
<sequence length="145" mass="16794">MIPSYHDPSKHMKLIFSDEFETDRWSFYPGDDLYWEAANLHYWQTGDLEWYNSLTITTKNGVLEIMLTKCVFPALSLPPFLFLCPSLLLSPSHPCRPERELPRQRLAQQQEEAMLSPLPTLSQEEHDEALTICLTLPSIMTPHTC</sequence>
<organism evidence="5 6">
    <name type="scientific">Mycena albidolilacea</name>
    <dbReference type="NCBI Taxonomy" id="1033008"/>
    <lineage>
        <taxon>Eukaryota</taxon>
        <taxon>Fungi</taxon>
        <taxon>Dikarya</taxon>
        <taxon>Basidiomycota</taxon>
        <taxon>Agaricomycotina</taxon>
        <taxon>Agaricomycetes</taxon>
        <taxon>Agaricomycetidae</taxon>
        <taxon>Agaricales</taxon>
        <taxon>Marasmiineae</taxon>
        <taxon>Mycenaceae</taxon>
        <taxon>Mycena</taxon>
    </lineage>
</organism>
<keyword evidence="2" id="KW-0472">Membrane</keyword>
<keyword evidence="6" id="KW-1185">Reference proteome</keyword>
<evidence type="ECO:0000256" key="4">
    <source>
        <dbReference type="ARBA" id="ARBA00023316"/>
    </source>
</evidence>
<dbReference type="GO" id="GO:0005789">
    <property type="term" value="C:endoplasmic reticulum membrane"/>
    <property type="evidence" value="ECO:0007669"/>
    <property type="project" value="TreeGrafter"/>
</dbReference>
<keyword evidence="4" id="KW-0961">Cell wall biogenesis/degradation</keyword>
<evidence type="ECO:0000256" key="2">
    <source>
        <dbReference type="ARBA" id="ARBA00023136"/>
    </source>
</evidence>
<evidence type="ECO:0000256" key="1">
    <source>
        <dbReference type="ARBA" id="ARBA00004370"/>
    </source>
</evidence>
<dbReference type="InterPro" id="IPR005629">
    <property type="entry name" value="Skn1/Kre6/Sbg1"/>
</dbReference>
<proteinExistence type="predicted"/>
<dbReference type="GO" id="GO:0006078">
    <property type="term" value="P:(1-&gt;6)-beta-D-glucan biosynthetic process"/>
    <property type="evidence" value="ECO:0007669"/>
    <property type="project" value="TreeGrafter"/>
</dbReference>
<evidence type="ECO:0000256" key="3">
    <source>
        <dbReference type="ARBA" id="ARBA00023180"/>
    </source>
</evidence>
<dbReference type="InterPro" id="IPR013320">
    <property type="entry name" value="ConA-like_dom_sf"/>
</dbReference>
<dbReference type="GO" id="GO:0015926">
    <property type="term" value="F:glucosidase activity"/>
    <property type="evidence" value="ECO:0007669"/>
    <property type="project" value="TreeGrafter"/>
</dbReference>
<accession>A0AAD6Z7J2</accession>
<evidence type="ECO:0000313" key="6">
    <source>
        <dbReference type="Proteomes" id="UP001218218"/>
    </source>
</evidence>
<dbReference type="GO" id="GO:0005886">
    <property type="term" value="C:plasma membrane"/>
    <property type="evidence" value="ECO:0007669"/>
    <property type="project" value="TreeGrafter"/>
</dbReference>
<reference evidence="5" key="1">
    <citation type="submission" date="2023-03" db="EMBL/GenBank/DDBJ databases">
        <title>Massive genome expansion in bonnet fungi (Mycena s.s.) driven by repeated elements and novel gene families across ecological guilds.</title>
        <authorList>
            <consortium name="Lawrence Berkeley National Laboratory"/>
            <person name="Harder C.B."/>
            <person name="Miyauchi S."/>
            <person name="Viragh M."/>
            <person name="Kuo A."/>
            <person name="Thoen E."/>
            <person name="Andreopoulos B."/>
            <person name="Lu D."/>
            <person name="Skrede I."/>
            <person name="Drula E."/>
            <person name="Henrissat B."/>
            <person name="Morin E."/>
            <person name="Kohler A."/>
            <person name="Barry K."/>
            <person name="LaButti K."/>
            <person name="Morin E."/>
            <person name="Salamov A."/>
            <person name="Lipzen A."/>
            <person name="Mereny Z."/>
            <person name="Hegedus B."/>
            <person name="Baldrian P."/>
            <person name="Stursova M."/>
            <person name="Weitz H."/>
            <person name="Taylor A."/>
            <person name="Grigoriev I.V."/>
            <person name="Nagy L.G."/>
            <person name="Martin F."/>
            <person name="Kauserud H."/>
        </authorList>
    </citation>
    <scope>NUCLEOTIDE SEQUENCE</scope>
    <source>
        <strain evidence="5">CBHHK002</strain>
    </source>
</reference>
<comment type="subcellular location">
    <subcellularLocation>
        <location evidence="1">Membrane</location>
    </subcellularLocation>
</comment>
<dbReference type="Proteomes" id="UP001218218">
    <property type="component" value="Unassembled WGS sequence"/>
</dbReference>
<dbReference type="SUPFAM" id="SSF49899">
    <property type="entry name" value="Concanavalin A-like lectins/glucanases"/>
    <property type="match status" value="1"/>
</dbReference>
<dbReference type="GO" id="GO:0031505">
    <property type="term" value="P:fungal-type cell wall organization"/>
    <property type="evidence" value="ECO:0007669"/>
    <property type="project" value="TreeGrafter"/>
</dbReference>
<dbReference type="Pfam" id="PF03935">
    <property type="entry name" value="SKN1_KRE6_Sbg1"/>
    <property type="match status" value="1"/>
</dbReference>
<dbReference type="Gene3D" id="2.60.120.200">
    <property type="match status" value="1"/>
</dbReference>
<comment type="caution">
    <text evidence="5">The sequence shown here is derived from an EMBL/GenBank/DDBJ whole genome shotgun (WGS) entry which is preliminary data.</text>
</comment>